<protein>
    <submittedName>
        <fullName evidence="1">Uncharacterized protein</fullName>
    </submittedName>
</protein>
<gene>
    <name evidence="1" type="ORF">ILEXP_LOCUS18479</name>
</gene>
<evidence type="ECO:0000313" key="2">
    <source>
        <dbReference type="Proteomes" id="UP001642360"/>
    </source>
</evidence>
<comment type="caution">
    <text evidence="1">The sequence shown here is derived from an EMBL/GenBank/DDBJ whole genome shotgun (WGS) entry which is preliminary data.</text>
</comment>
<accession>A0ABC8S575</accession>
<dbReference type="Proteomes" id="UP001642360">
    <property type="component" value="Unassembled WGS sequence"/>
</dbReference>
<feature type="non-terminal residue" evidence="1">
    <location>
        <position position="1"/>
    </location>
</feature>
<sequence>VRKQQGNLSSNVPMIPGDIGKLKVGEKETIYGGRCGSTMVESDTTVENLLTKVFQREDEPKKSVGPELMVTQISEMG</sequence>
<dbReference type="AlphaFoldDB" id="A0ABC8S575"/>
<evidence type="ECO:0000313" key="1">
    <source>
        <dbReference type="EMBL" id="CAK9150339.1"/>
    </source>
</evidence>
<organism evidence="1 2">
    <name type="scientific">Ilex paraguariensis</name>
    <name type="common">yerba mate</name>
    <dbReference type="NCBI Taxonomy" id="185542"/>
    <lineage>
        <taxon>Eukaryota</taxon>
        <taxon>Viridiplantae</taxon>
        <taxon>Streptophyta</taxon>
        <taxon>Embryophyta</taxon>
        <taxon>Tracheophyta</taxon>
        <taxon>Spermatophyta</taxon>
        <taxon>Magnoliopsida</taxon>
        <taxon>eudicotyledons</taxon>
        <taxon>Gunneridae</taxon>
        <taxon>Pentapetalae</taxon>
        <taxon>asterids</taxon>
        <taxon>campanulids</taxon>
        <taxon>Aquifoliales</taxon>
        <taxon>Aquifoliaceae</taxon>
        <taxon>Ilex</taxon>
    </lineage>
</organism>
<proteinExistence type="predicted"/>
<dbReference type="EMBL" id="CAUOFW020002024">
    <property type="protein sequence ID" value="CAK9150339.1"/>
    <property type="molecule type" value="Genomic_DNA"/>
</dbReference>
<keyword evidence="2" id="KW-1185">Reference proteome</keyword>
<reference evidence="1 2" key="1">
    <citation type="submission" date="2024-02" db="EMBL/GenBank/DDBJ databases">
        <authorList>
            <person name="Vignale AGUSTIN F."/>
            <person name="Sosa J E."/>
            <person name="Modenutti C."/>
        </authorList>
    </citation>
    <scope>NUCLEOTIDE SEQUENCE [LARGE SCALE GENOMIC DNA]</scope>
</reference>
<name>A0ABC8S575_9AQUA</name>